<dbReference type="Proteomes" id="UP001597178">
    <property type="component" value="Unassembled WGS sequence"/>
</dbReference>
<evidence type="ECO:0000259" key="1">
    <source>
        <dbReference type="Pfam" id="PF02954"/>
    </source>
</evidence>
<evidence type="ECO:0000313" key="3">
    <source>
        <dbReference type="Proteomes" id="UP001597178"/>
    </source>
</evidence>
<protein>
    <submittedName>
        <fullName evidence="2">Helix-turn-helix domain-containing protein</fullName>
    </submittedName>
</protein>
<dbReference type="Gene3D" id="3.40.50.720">
    <property type="entry name" value="NAD(P)-binding Rossmann-like Domain"/>
    <property type="match status" value="1"/>
</dbReference>
<dbReference type="PRINTS" id="PR01590">
    <property type="entry name" value="HTHFIS"/>
</dbReference>
<dbReference type="InterPro" id="IPR036291">
    <property type="entry name" value="NAD(P)-bd_dom_sf"/>
</dbReference>
<keyword evidence="3" id="KW-1185">Reference proteome</keyword>
<accession>A0ABW3ZQW0</accession>
<gene>
    <name evidence="2" type="ORF">ACFQ4A_03005</name>
</gene>
<proteinExistence type="predicted"/>
<comment type="caution">
    <text evidence="2">The sequence shown here is derived from an EMBL/GenBank/DDBJ whole genome shotgun (WGS) entry which is preliminary data.</text>
</comment>
<dbReference type="Pfam" id="PF02954">
    <property type="entry name" value="HTH_8"/>
    <property type="match status" value="1"/>
</dbReference>
<dbReference type="EMBL" id="JBHTNH010000002">
    <property type="protein sequence ID" value="MFD1360649.1"/>
    <property type="molecule type" value="Genomic_DNA"/>
</dbReference>
<dbReference type="RefSeq" id="WP_382397409.1">
    <property type="nucleotide sequence ID" value="NZ_JBHTNH010000002.1"/>
</dbReference>
<evidence type="ECO:0000313" key="2">
    <source>
        <dbReference type="EMBL" id="MFD1360649.1"/>
    </source>
</evidence>
<sequence>MKRVLVVGSGKGGSSLLDMLHKAERMNIIAVVDSNPEAAGLKMAVDYGIPTGTDFHKWLDEDIDIIVEATGDKDVLGQLLEKQNGKTVVIPVVSDIETLTGELKRARQIIRNLQKKHISDLMPLVEPSWQLDRDIPQNWTLQNAMEEYERQYIFNALREHAYNKTRTARALNISIRNLYYKLEKYAFEKKDMQHNS</sequence>
<name>A0ABW3ZQW0_9BACI</name>
<feature type="domain" description="DNA binding HTH" evidence="1">
    <location>
        <begin position="145"/>
        <end position="185"/>
    </location>
</feature>
<dbReference type="InterPro" id="IPR009057">
    <property type="entry name" value="Homeodomain-like_sf"/>
</dbReference>
<organism evidence="2 3">
    <name type="scientific">Lentibacillus salinarum</name>
    <dbReference type="NCBI Taxonomy" id="446820"/>
    <lineage>
        <taxon>Bacteria</taxon>
        <taxon>Bacillati</taxon>
        <taxon>Bacillota</taxon>
        <taxon>Bacilli</taxon>
        <taxon>Bacillales</taxon>
        <taxon>Bacillaceae</taxon>
        <taxon>Lentibacillus</taxon>
    </lineage>
</organism>
<reference evidence="3" key="1">
    <citation type="journal article" date="2019" name="Int. J. Syst. Evol. Microbiol.">
        <title>The Global Catalogue of Microorganisms (GCM) 10K type strain sequencing project: providing services to taxonomists for standard genome sequencing and annotation.</title>
        <authorList>
            <consortium name="The Broad Institute Genomics Platform"/>
            <consortium name="The Broad Institute Genome Sequencing Center for Infectious Disease"/>
            <person name="Wu L."/>
            <person name="Ma J."/>
        </authorList>
    </citation>
    <scope>NUCLEOTIDE SEQUENCE [LARGE SCALE GENOMIC DNA]</scope>
    <source>
        <strain evidence="3">CCUG 54822</strain>
    </source>
</reference>
<dbReference type="Gene3D" id="1.10.10.60">
    <property type="entry name" value="Homeodomain-like"/>
    <property type="match status" value="1"/>
</dbReference>
<dbReference type="InterPro" id="IPR002197">
    <property type="entry name" value="HTH_Fis"/>
</dbReference>
<dbReference type="SUPFAM" id="SSF51735">
    <property type="entry name" value="NAD(P)-binding Rossmann-fold domains"/>
    <property type="match status" value="1"/>
</dbReference>
<dbReference type="SUPFAM" id="SSF46689">
    <property type="entry name" value="Homeodomain-like"/>
    <property type="match status" value="1"/>
</dbReference>